<evidence type="ECO:0000313" key="1">
    <source>
        <dbReference type="EMBL" id="RML86902.1"/>
    </source>
</evidence>
<name>A0A3M2ZFB0_PSEYM</name>
<sequence length="53" mass="5741">SSPMADLADLQARKKAQVQEREQQLADLKAQFINSADDVSIQSRMLGPGDVGL</sequence>
<organism evidence="1 2">
    <name type="scientific">Pseudomonas syringae pv. maculicola</name>
    <dbReference type="NCBI Taxonomy" id="59511"/>
    <lineage>
        <taxon>Bacteria</taxon>
        <taxon>Pseudomonadati</taxon>
        <taxon>Pseudomonadota</taxon>
        <taxon>Gammaproteobacteria</taxon>
        <taxon>Pseudomonadales</taxon>
        <taxon>Pseudomonadaceae</taxon>
        <taxon>Pseudomonas</taxon>
    </lineage>
</organism>
<proteinExistence type="predicted"/>
<evidence type="ECO:0000313" key="2">
    <source>
        <dbReference type="Proteomes" id="UP000282378"/>
    </source>
</evidence>
<dbReference type="EMBL" id="RBNL01001688">
    <property type="protein sequence ID" value="RML86902.1"/>
    <property type="molecule type" value="Genomic_DNA"/>
</dbReference>
<comment type="caution">
    <text evidence="1">The sequence shown here is derived from an EMBL/GenBank/DDBJ whole genome shotgun (WGS) entry which is preliminary data.</text>
</comment>
<gene>
    <name evidence="1" type="ORF">APX70_04746</name>
</gene>
<reference evidence="1 2" key="1">
    <citation type="submission" date="2018-08" db="EMBL/GenBank/DDBJ databases">
        <title>Recombination of ecologically and evolutionarily significant loci maintains genetic cohesion in the Pseudomonas syringae species complex.</title>
        <authorList>
            <person name="Dillon M."/>
            <person name="Thakur S."/>
            <person name="Almeida R.N.D."/>
            <person name="Weir B.S."/>
            <person name="Guttman D.S."/>
        </authorList>
    </citation>
    <scope>NUCLEOTIDE SEQUENCE [LARGE SCALE GENOMIC DNA]</scope>
    <source>
        <strain evidence="1 2">88_10</strain>
    </source>
</reference>
<dbReference type="Proteomes" id="UP000282378">
    <property type="component" value="Unassembled WGS sequence"/>
</dbReference>
<feature type="non-terminal residue" evidence="1">
    <location>
        <position position="1"/>
    </location>
</feature>
<protein>
    <submittedName>
        <fullName evidence="1">Uncharacterized protein</fullName>
    </submittedName>
</protein>
<dbReference type="AlphaFoldDB" id="A0A3M2ZFB0"/>
<accession>A0A3M2ZFB0</accession>